<feature type="region of interest" description="Disordered" evidence="1">
    <location>
        <begin position="1"/>
        <end position="21"/>
    </location>
</feature>
<dbReference type="OrthoDB" id="10601567at2759"/>
<gene>
    <name evidence="2" type="ORF">GUITHDRAFT_106483</name>
</gene>
<reference evidence="3" key="3">
    <citation type="submission" date="2016-03" db="UniProtKB">
        <authorList>
            <consortium name="EnsemblProtists"/>
        </authorList>
    </citation>
    <scope>IDENTIFICATION</scope>
</reference>
<evidence type="ECO:0000313" key="4">
    <source>
        <dbReference type="Proteomes" id="UP000011087"/>
    </source>
</evidence>
<name>L1JHG7_GUITC</name>
<evidence type="ECO:0000313" key="3">
    <source>
        <dbReference type="EnsemblProtists" id="EKX47936"/>
    </source>
</evidence>
<proteinExistence type="predicted"/>
<organism evidence="2">
    <name type="scientific">Guillardia theta (strain CCMP2712)</name>
    <name type="common">Cryptophyte</name>
    <dbReference type="NCBI Taxonomy" id="905079"/>
    <lineage>
        <taxon>Eukaryota</taxon>
        <taxon>Cryptophyceae</taxon>
        <taxon>Pyrenomonadales</taxon>
        <taxon>Geminigeraceae</taxon>
        <taxon>Guillardia</taxon>
    </lineage>
</organism>
<dbReference type="PaxDb" id="55529-EKX47936"/>
<dbReference type="RefSeq" id="XP_005834916.1">
    <property type="nucleotide sequence ID" value="XM_005834859.1"/>
</dbReference>
<evidence type="ECO:0000256" key="1">
    <source>
        <dbReference type="SAM" id="MobiDB-lite"/>
    </source>
</evidence>
<sequence>MTTEAISKSSDAMSLADSVEDVERADRGKIDHLEDNIDDVQSSTSDNMKSSRIALWKEIGKLRRKIMGYKKRLMDVKSQMMARDNYLDTRMSALDNSIKRSQVSMERRLNDITVKANVIQHEVGPPGAPGEDGKDGPPGPAGYPGPVGERGPPGNIGPAGPRGYDGRDGIPGGVKEADEAPWVCWDQKVSRLMVSKVKRALAVLQDMQECLEQKV</sequence>
<dbReference type="AlphaFoldDB" id="L1JHG7"/>
<dbReference type="EnsemblProtists" id="EKX47936">
    <property type="protein sequence ID" value="EKX47936"/>
    <property type="gene ID" value="GUITHDRAFT_106483"/>
</dbReference>
<protein>
    <submittedName>
        <fullName evidence="2 3">Uncharacterized protein</fullName>
    </submittedName>
</protein>
<dbReference type="GeneID" id="17304540"/>
<dbReference type="InterPro" id="IPR008160">
    <property type="entry name" value="Collagen"/>
</dbReference>
<dbReference type="KEGG" id="gtt:GUITHDRAFT_106483"/>
<reference evidence="2 4" key="1">
    <citation type="journal article" date="2012" name="Nature">
        <title>Algal genomes reveal evolutionary mosaicism and the fate of nucleomorphs.</title>
        <authorList>
            <consortium name="DOE Joint Genome Institute"/>
            <person name="Curtis B.A."/>
            <person name="Tanifuji G."/>
            <person name="Burki F."/>
            <person name="Gruber A."/>
            <person name="Irimia M."/>
            <person name="Maruyama S."/>
            <person name="Arias M.C."/>
            <person name="Ball S.G."/>
            <person name="Gile G.H."/>
            <person name="Hirakawa Y."/>
            <person name="Hopkins J.F."/>
            <person name="Kuo A."/>
            <person name="Rensing S.A."/>
            <person name="Schmutz J."/>
            <person name="Symeonidi A."/>
            <person name="Elias M."/>
            <person name="Eveleigh R.J."/>
            <person name="Herman E.K."/>
            <person name="Klute M.J."/>
            <person name="Nakayama T."/>
            <person name="Obornik M."/>
            <person name="Reyes-Prieto A."/>
            <person name="Armbrust E.V."/>
            <person name="Aves S.J."/>
            <person name="Beiko R.G."/>
            <person name="Coutinho P."/>
            <person name="Dacks J.B."/>
            <person name="Durnford D.G."/>
            <person name="Fast N.M."/>
            <person name="Green B.R."/>
            <person name="Grisdale C.J."/>
            <person name="Hempel F."/>
            <person name="Henrissat B."/>
            <person name="Hoppner M.P."/>
            <person name="Ishida K."/>
            <person name="Kim E."/>
            <person name="Koreny L."/>
            <person name="Kroth P.G."/>
            <person name="Liu Y."/>
            <person name="Malik S.B."/>
            <person name="Maier U.G."/>
            <person name="McRose D."/>
            <person name="Mock T."/>
            <person name="Neilson J.A."/>
            <person name="Onodera N.T."/>
            <person name="Poole A.M."/>
            <person name="Pritham E.J."/>
            <person name="Richards T.A."/>
            <person name="Rocap G."/>
            <person name="Roy S.W."/>
            <person name="Sarai C."/>
            <person name="Schaack S."/>
            <person name="Shirato S."/>
            <person name="Slamovits C.H."/>
            <person name="Spencer D.F."/>
            <person name="Suzuki S."/>
            <person name="Worden A.Z."/>
            <person name="Zauner S."/>
            <person name="Barry K."/>
            <person name="Bell C."/>
            <person name="Bharti A.K."/>
            <person name="Crow J.A."/>
            <person name="Grimwood J."/>
            <person name="Kramer R."/>
            <person name="Lindquist E."/>
            <person name="Lucas S."/>
            <person name="Salamov A."/>
            <person name="McFadden G.I."/>
            <person name="Lane C.E."/>
            <person name="Keeling P.J."/>
            <person name="Gray M.W."/>
            <person name="Grigoriev I.V."/>
            <person name="Archibald J.M."/>
        </authorList>
    </citation>
    <scope>NUCLEOTIDE SEQUENCE</scope>
    <source>
        <strain evidence="2 4">CCMP2712</strain>
    </source>
</reference>
<reference evidence="4" key="2">
    <citation type="submission" date="2012-11" db="EMBL/GenBank/DDBJ databases">
        <authorList>
            <person name="Kuo A."/>
            <person name="Curtis B.A."/>
            <person name="Tanifuji G."/>
            <person name="Burki F."/>
            <person name="Gruber A."/>
            <person name="Irimia M."/>
            <person name="Maruyama S."/>
            <person name="Arias M.C."/>
            <person name="Ball S.G."/>
            <person name="Gile G.H."/>
            <person name="Hirakawa Y."/>
            <person name="Hopkins J.F."/>
            <person name="Rensing S.A."/>
            <person name="Schmutz J."/>
            <person name="Symeonidi A."/>
            <person name="Elias M."/>
            <person name="Eveleigh R.J."/>
            <person name="Herman E.K."/>
            <person name="Klute M.J."/>
            <person name="Nakayama T."/>
            <person name="Obornik M."/>
            <person name="Reyes-Prieto A."/>
            <person name="Armbrust E.V."/>
            <person name="Aves S.J."/>
            <person name="Beiko R.G."/>
            <person name="Coutinho P."/>
            <person name="Dacks J.B."/>
            <person name="Durnford D.G."/>
            <person name="Fast N.M."/>
            <person name="Green B.R."/>
            <person name="Grisdale C."/>
            <person name="Hempe F."/>
            <person name="Henrissat B."/>
            <person name="Hoppner M.P."/>
            <person name="Ishida K.-I."/>
            <person name="Kim E."/>
            <person name="Koreny L."/>
            <person name="Kroth P.G."/>
            <person name="Liu Y."/>
            <person name="Malik S.-B."/>
            <person name="Maier U.G."/>
            <person name="McRose D."/>
            <person name="Mock T."/>
            <person name="Neilson J.A."/>
            <person name="Onodera N.T."/>
            <person name="Poole A.M."/>
            <person name="Pritham E.J."/>
            <person name="Richards T.A."/>
            <person name="Rocap G."/>
            <person name="Roy S.W."/>
            <person name="Sarai C."/>
            <person name="Schaack S."/>
            <person name="Shirato S."/>
            <person name="Slamovits C.H."/>
            <person name="Spencer D.F."/>
            <person name="Suzuki S."/>
            <person name="Worden A.Z."/>
            <person name="Zauner S."/>
            <person name="Barry K."/>
            <person name="Bell C."/>
            <person name="Bharti A.K."/>
            <person name="Crow J.A."/>
            <person name="Grimwood J."/>
            <person name="Kramer R."/>
            <person name="Lindquist E."/>
            <person name="Lucas S."/>
            <person name="Salamov A."/>
            <person name="McFadden G.I."/>
            <person name="Lane C.E."/>
            <person name="Keeling P.J."/>
            <person name="Gray M.W."/>
            <person name="Grigoriev I.V."/>
            <person name="Archibald J.M."/>
        </authorList>
    </citation>
    <scope>NUCLEOTIDE SEQUENCE</scope>
    <source>
        <strain evidence="4">CCMP2712</strain>
    </source>
</reference>
<dbReference type="STRING" id="905079.L1JHG7"/>
<dbReference type="HOGENOM" id="CLU_1285429_0_0_1"/>
<dbReference type="Proteomes" id="UP000011087">
    <property type="component" value="Unassembled WGS sequence"/>
</dbReference>
<evidence type="ECO:0000313" key="2">
    <source>
        <dbReference type="EMBL" id="EKX47936.1"/>
    </source>
</evidence>
<dbReference type="EMBL" id="JH992988">
    <property type="protein sequence ID" value="EKX47936.1"/>
    <property type="molecule type" value="Genomic_DNA"/>
</dbReference>
<feature type="region of interest" description="Disordered" evidence="1">
    <location>
        <begin position="116"/>
        <end position="173"/>
    </location>
</feature>
<keyword evidence="4" id="KW-1185">Reference proteome</keyword>
<feature type="compositionally biased region" description="Polar residues" evidence="1">
    <location>
        <begin position="1"/>
        <end position="12"/>
    </location>
</feature>
<dbReference type="Pfam" id="PF01391">
    <property type="entry name" value="Collagen"/>
    <property type="match status" value="1"/>
</dbReference>
<accession>L1JHG7</accession>